<organism evidence="2 3">
    <name type="scientific">Monilinia fructicola</name>
    <name type="common">Brown rot fungus</name>
    <name type="synonym">Ciboria fructicola</name>
    <dbReference type="NCBI Taxonomy" id="38448"/>
    <lineage>
        <taxon>Eukaryota</taxon>
        <taxon>Fungi</taxon>
        <taxon>Dikarya</taxon>
        <taxon>Ascomycota</taxon>
        <taxon>Pezizomycotina</taxon>
        <taxon>Leotiomycetes</taxon>
        <taxon>Helotiales</taxon>
        <taxon>Sclerotiniaceae</taxon>
        <taxon>Monilinia</taxon>
    </lineage>
</organism>
<name>A0A5M9JQV2_MONFR</name>
<reference evidence="2 3" key="1">
    <citation type="submission" date="2019-06" db="EMBL/GenBank/DDBJ databases">
        <title>Genome Sequence of the Brown Rot Fungal Pathogen Monilinia fructicola.</title>
        <authorList>
            <person name="De Miccolis Angelini R.M."/>
            <person name="Landi L."/>
            <person name="Abate D."/>
            <person name="Pollastro S."/>
            <person name="Romanazzi G."/>
            <person name="Faretra F."/>
        </authorList>
    </citation>
    <scope>NUCLEOTIDE SEQUENCE [LARGE SCALE GENOMIC DNA]</scope>
    <source>
        <strain evidence="2 3">Mfrc123</strain>
    </source>
</reference>
<evidence type="ECO:0000256" key="1">
    <source>
        <dbReference type="SAM" id="MobiDB-lite"/>
    </source>
</evidence>
<keyword evidence="3" id="KW-1185">Reference proteome</keyword>
<sequence length="66" mass="7550">MMGRLTRRLGYLSKNRRGENPQAMESKLRLASCFFHIASSRVFTTIRLLTLYICHTSYESVGPLAV</sequence>
<evidence type="ECO:0000313" key="2">
    <source>
        <dbReference type="EMBL" id="KAA8570793.1"/>
    </source>
</evidence>
<dbReference type="EMBL" id="VICG01000006">
    <property type="protein sequence ID" value="KAA8570793.1"/>
    <property type="molecule type" value="Genomic_DNA"/>
</dbReference>
<feature type="region of interest" description="Disordered" evidence="1">
    <location>
        <begin position="1"/>
        <end position="23"/>
    </location>
</feature>
<dbReference type="AlphaFoldDB" id="A0A5M9JQV2"/>
<protein>
    <submittedName>
        <fullName evidence="2">Uncharacterized protein</fullName>
    </submittedName>
</protein>
<comment type="caution">
    <text evidence="2">The sequence shown here is derived from an EMBL/GenBank/DDBJ whole genome shotgun (WGS) entry which is preliminary data.</text>
</comment>
<gene>
    <name evidence="2" type="ORF">EYC84_000185</name>
</gene>
<dbReference type="Proteomes" id="UP000322873">
    <property type="component" value="Unassembled WGS sequence"/>
</dbReference>
<accession>A0A5M9JQV2</accession>
<evidence type="ECO:0000313" key="3">
    <source>
        <dbReference type="Proteomes" id="UP000322873"/>
    </source>
</evidence>
<proteinExistence type="predicted"/>